<keyword evidence="2" id="KW-1185">Reference proteome</keyword>
<evidence type="ECO:0000313" key="1">
    <source>
        <dbReference type="EMBL" id="KAI8426957.1"/>
    </source>
</evidence>
<comment type="caution">
    <text evidence="1">The sequence shown here is derived from an EMBL/GenBank/DDBJ whole genome shotgun (WGS) entry which is preliminary data.</text>
</comment>
<reference evidence="1 2" key="1">
    <citation type="journal article" date="2022" name="Genome Biol. Evol.">
        <title>The Spruce Budworm Genome: Reconstructing the Evolutionary History of Antifreeze Proteins.</title>
        <authorList>
            <person name="Beliveau C."/>
            <person name="Gagne P."/>
            <person name="Picq S."/>
            <person name="Vernygora O."/>
            <person name="Keeling C.I."/>
            <person name="Pinkney K."/>
            <person name="Doucet D."/>
            <person name="Wen F."/>
            <person name="Johnston J.S."/>
            <person name="Maaroufi H."/>
            <person name="Boyle B."/>
            <person name="Laroche J."/>
            <person name="Dewar K."/>
            <person name="Juretic N."/>
            <person name="Blackburn G."/>
            <person name="Nisole A."/>
            <person name="Brunet B."/>
            <person name="Brandao M."/>
            <person name="Lumley L."/>
            <person name="Duan J."/>
            <person name="Quan G."/>
            <person name="Lucarotti C.J."/>
            <person name="Roe A.D."/>
            <person name="Sperling F.A.H."/>
            <person name="Levesque R.C."/>
            <person name="Cusson M."/>
        </authorList>
    </citation>
    <scope>NUCLEOTIDE SEQUENCE [LARGE SCALE GENOMIC DNA]</scope>
    <source>
        <strain evidence="1">Glfc:IPQL:Cfum</strain>
    </source>
</reference>
<evidence type="ECO:0000313" key="2">
    <source>
        <dbReference type="Proteomes" id="UP001064048"/>
    </source>
</evidence>
<dbReference type="Proteomes" id="UP001064048">
    <property type="component" value="Chromosome 26"/>
</dbReference>
<dbReference type="EMBL" id="CM046126">
    <property type="protein sequence ID" value="KAI8426957.1"/>
    <property type="molecule type" value="Genomic_DNA"/>
</dbReference>
<accession>A0ACC0JS05</accession>
<sequence length="528" mass="60908">MFLVVQSSLLKHIAMAHFAQPAHARAIYKNHNERLYWIHNVLIQHLYEEFKENYEALDRMYRIFKNYGSKDAVVDKKPGFAMNDRWLYSEVHSGIARACMEIKIALEKCTNLDMFLDSCAINDQELNLDAVNSDIENLIDDLTRVLATTQNSQLRLKNLQRKFAVEEERKKESEVEETEAVVKIEDTLPEIKDEVFFLLKTDDDDERQAIGDVTTAPGKTEREATKLVLNELRRKLVKREDIMRERERQALVKTMPELKDVPEFPRQIRMEDYVERKGYINKIVKTDSKERLFKDYKISSKLKRKKNYRLKVNKYDSDTDIKAKGEVFEANVNLNGKSKLISVSSDNKEIIVTEWNKQLRLPDLDKAGTSFSSIEDINEAVNDSINQSINRSINQSINNVVNQSVNESINEAVNKSDDQSINQLKCSKKDLELSSSSSETDFDYHKERQMLKDIRRHRVARRKNHPVKRVSIDIIDESLRPVEYSFGTGMAIASVLQVNNGKMPNMAAEEVFIGDGEVSNDSGNDEDA</sequence>
<gene>
    <name evidence="1" type="ORF">MSG28_014624</name>
</gene>
<name>A0ACC0JS05_CHOFU</name>
<proteinExistence type="predicted"/>
<protein>
    <submittedName>
        <fullName evidence="1">Uncharacterized protein</fullName>
    </submittedName>
</protein>
<organism evidence="1 2">
    <name type="scientific">Choristoneura fumiferana</name>
    <name type="common">Spruce budworm moth</name>
    <name type="synonym">Archips fumiferana</name>
    <dbReference type="NCBI Taxonomy" id="7141"/>
    <lineage>
        <taxon>Eukaryota</taxon>
        <taxon>Metazoa</taxon>
        <taxon>Ecdysozoa</taxon>
        <taxon>Arthropoda</taxon>
        <taxon>Hexapoda</taxon>
        <taxon>Insecta</taxon>
        <taxon>Pterygota</taxon>
        <taxon>Neoptera</taxon>
        <taxon>Endopterygota</taxon>
        <taxon>Lepidoptera</taxon>
        <taxon>Glossata</taxon>
        <taxon>Ditrysia</taxon>
        <taxon>Tortricoidea</taxon>
        <taxon>Tortricidae</taxon>
        <taxon>Tortricinae</taxon>
        <taxon>Choristoneura</taxon>
    </lineage>
</organism>